<feature type="region of interest" description="Disordered" evidence="3">
    <location>
        <begin position="213"/>
        <end position="347"/>
    </location>
</feature>
<reference evidence="6" key="1">
    <citation type="submission" date="2021-01" db="EMBL/GenBank/DDBJ databases">
        <authorList>
            <person name="Kaushik A."/>
        </authorList>
    </citation>
    <scope>NUCLEOTIDE SEQUENCE</scope>
    <source>
        <strain evidence="6">AG3-T5</strain>
    </source>
</reference>
<accession>A0A8H3BNI2</accession>
<feature type="compositionally biased region" description="Basic and acidic residues" evidence="3">
    <location>
        <begin position="1006"/>
        <end position="1020"/>
    </location>
</feature>
<feature type="compositionally biased region" description="Pro residues" evidence="3">
    <location>
        <begin position="762"/>
        <end position="779"/>
    </location>
</feature>
<gene>
    <name evidence="6" type="ORF">RDB_LOCUS153854</name>
</gene>
<dbReference type="GO" id="GO:0005886">
    <property type="term" value="C:plasma membrane"/>
    <property type="evidence" value="ECO:0007669"/>
    <property type="project" value="TreeGrafter"/>
</dbReference>
<feature type="region of interest" description="Disordered" evidence="3">
    <location>
        <begin position="51"/>
        <end position="78"/>
    </location>
</feature>
<comment type="caution">
    <text evidence="6">The sequence shown here is derived from an EMBL/GenBank/DDBJ whole genome shotgun (WGS) entry which is preliminary data.</text>
</comment>
<sequence>MFNITSSGVSKEQEQLESTSRMNTPTPGNVADDAFSLFRISSTPNFTNKLIRTTEYESSNDTEPEEGRGGMHTAFTSFNSYQTGDTSLADSKRNLAQQTSSNGVILGLKVRRSVSADRLTMRPLSPPAPPPLLRTRSDGPSLLIQNSDTPNKPTLAPSIYVPPSPQANKLADANSILNTFCGQQIYSNPYVRTVTLALDLPIFTHGQNTNYINSDNESGDDQQREFDAPPSPLRVGSFIKRGEGKGGAPDCEGALPKATPKYDDPDSSGSLPIGFRRSTFGLVEDTDDDRRYETVSEGVSESEDFNIPTLIPSTSNLPPAPSPTVSRSRSSSRSFPSTPLNHEIPPVPPLPPFALLGSRARAASSPRLAALPLGSPMTVNHRSLLTPTPTQSLNNQSLNSPLPATPSSASMSVSSSSASLSSAILDPTITQLRSSRNISPHPGHSSAPEKLRKRSISESEGRSGAGSSSGTGSNSRGRFANGLAQALRKTSTSSGRGIEHIKPTKHRSRPKYTFAFVGSGGCGKTALIEKGSKAANSRYKPQVTLKTVRYGDADMTFELREAYVLADKAHSAYPVNTIELDSAPFIKALAAGTQFWPSVMPEVDGVVLCYDASAEGNARGSFDHIVRLTAAFATLHYPIIWVACKSDWIRPSKKDGHPTSPRVIPTGIVSPQQVYLLAGAEHTGLIEVTKNSHHGKEQMRNMMIWMYKAIGRARRSREDGEKNQGYHNHASPDVLNRKPNSFRPPPITVPARSALGATPATFPHPPSPTSPPPKSPVSPPMHLTAQRTTRARSMSDLLSQAARDQVNETSAAILRKASATVSPMVLPRPTYESITSPTDTPKESSSRAPSDDVPKLSENTSIIVVQSKHTPDPFSFATLDQLIMRLLWGSGSEADDPTFRIAFLLTYRRFAAPRTVLLSIIRHIRGSSGDHRAYAVSTLSGYLADWTHQYPADFAAPGAIPPLETLIRVLGEHGFQKHAQELEESLPLLNTLKDDATDWAKPTVDFTEHSDSDTERDPDSRPNSSEIQSSVPGPSLGGVLVSTTTVVEPATSPATHQSPVLTRQLSSVAPGVTELSETEEQELKRVGKLIQALNPEDVAQEIARTDHELFMSIQPRDWLRHAYTTRRDRDPAVHALDQIAHRFERLGLLIDSLILVSPKLRHRGAMFEYFLRVALSLRSYNNFAALHSIVAALDKIYCGEEGEEIESFIQSRDISWNKWLSLRVLILKSNGTAYKTALKHTTQPLIPTMAIHTSDLVRVMANRDYKEDDLTLIHWGKFQIIAKIVNQMVELQGRLRATDNYSFTARPDIASLLNDPKTMTEEMIAQKTFPSMNETSAGRAGTWGARVLRKVFSDR</sequence>
<evidence type="ECO:0000259" key="4">
    <source>
        <dbReference type="PROSITE" id="PS50009"/>
    </source>
</evidence>
<organism evidence="6 7">
    <name type="scientific">Rhizoctonia solani</name>
    <dbReference type="NCBI Taxonomy" id="456999"/>
    <lineage>
        <taxon>Eukaryota</taxon>
        <taxon>Fungi</taxon>
        <taxon>Dikarya</taxon>
        <taxon>Basidiomycota</taxon>
        <taxon>Agaricomycotina</taxon>
        <taxon>Agaricomycetes</taxon>
        <taxon>Cantharellales</taxon>
        <taxon>Ceratobasidiaceae</taxon>
        <taxon>Rhizoctonia</taxon>
    </lineage>
</organism>
<feature type="compositionally biased region" description="Polar residues" evidence="3">
    <location>
        <begin position="1021"/>
        <end position="1032"/>
    </location>
</feature>
<dbReference type="EMBL" id="CAJMWW010000280">
    <property type="protein sequence ID" value="CAE6462043.1"/>
    <property type="molecule type" value="Genomic_DNA"/>
</dbReference>
<proteinExistence type="predicted"/>
<dbReference type="PROSITE" id="PS50212">
    <property type="entry name" value="RASGEF_NTER"/>
    <property type="match status" value="1"/>
</dbReference>
<keyword evidence="1 2" id="KW-0344">Guanine-nucleotide releasing factor</keyword>
<dbReference type="InterPro" id="IPR000651">
    <property type="entry name" value="Ras-like_Gua-exchang_fac_N"/>
</dbReference>
<dbReference type="InterPro" id="IPR008937">
    <property type="entry name" value="Ras-like_GEF"/>
</dbReference>
<feature type="region of interest" description="Disordered" evidence="3">
    <location>
        <begin position="828"/>
        <end position="855"/>
    </location>
</feature>
<dbReference type="Gene3D" id="1.10.840.10">
    <property type="entry name" value="Ras guanine-nucleotide exchange factors catalytic domain"/>
    <property type="match status" value="1"/>
</dbReference>
<dbReference type="Pfam" id="PF00617">
    <property type="entry name" value="RasGEF"/>
    <property type="match status" value="1"/>
</dbReference>
<dbReference type="Gene3D" id="3.40.50.300">
    <property type="entry name" value="P-loop containing nucleotide triphosphate hydrolases"/>
    <property type="match status" value="1"/>
</dbReference>
<dbReference type="SUPFAM" id="SSF48366">
    <property type="entry name" value="Ras GEF"/>
    <property type="match status" value="1"/>
</dbReference>
<evidence type="ECO:0000313" key="6">
    <source>
        <dbReference type="EMBL" id="CAE6462043.1"/>
    </source>
</evidence>
<dbReference type="GO" id="GO:0007265">
    <property type="term" value="P:Ras protein signal transduction"/>
    <property type="evidence" value="ECO:0007669"/>
    <property type="project" value="TreeGrafter"/>
</dbReference>
<evidence type="ECO:0000256" key="3">
    <source>
        <dbReference type="SAM" id="MobiDB-lite"/>
    </source>
</evidence>
<evidence type="ECO:0000256" key="2">
    <source>
        <dbReference type="PROSITE-ProRule" id="PRU00168"/>
    </source>
</evidence>
<dbReference type="InterPro" id="IPR023578">
    <property type="entry name" value="Ras_GEF_dom_sf"/>
</dbReference>
<feature type="region of interest" description="Disordered" evidence="3">
    <location>
        <begin position="1000"/>
        <end position="1039"/>
    </location>
</feature>
<dbReference type="GO" id="GO:0005085">
    <property type="term" value="F:guanyl-nucleotide exchange factor activity"/>
    <property type="evidence" value="ECO:0007669"/>
    <property type="project" value="UniProtKB-KW"/>
</dbReference>
<evidence type="ECO:0000259" key="5">
    <source>
        <dbReference type="PROSITE" id="PS50212"/>
    </source>
</evidence>
<dbReference type="InterPro" id="IPR027417">
    <property type="entry name" value="P-loop_NTPase"/>
</dbReference>
<dbReference type="SUPFAM" id="SSF52540">
    <property type="entry name" value="P-loop containing nucleoside triphosphate hydrolases"/>
    <property type="match status" value="1"/>
</dbReference>
<protein>
    <submittedName>
        <fullName evidence="6">Uncharacterized protein</fullName>
    </submittedName>
</protein>
<feature type="compositionally biased region" description="Basic and acidic residues" evidence="3">
    <location>
        <begin position="447"/>
        <end position="461"/>
    </location>
</feature>
<dbReference type="SMART" id="SM00147">
    <property type="entry name" value="RasGEF"/>
    <property type="match status" value="1"/>
</dbReference>
<dbReference type="Proteomes" id="UP000663841">
    <property type="component" value="Unassembled WGS sequence"/>
</dbReference>
<feature type="compositionally biased region" description="Polar residues" evidence="3">
    <location>
        <begin position="380"/>
        <end position="406"/>
    </location>
</feature>
<dbReference type="InterPro" id="IPR001895">
    <property type="entry name" value="RASGEF_cat_dom"/>
</dbReference>
<feature type="region of interest" description="Disordered" evidence="3">
    <location>
        <begin position="432"/>
        <end position="478"/>
    </location>
</feature>
<feature type="compositionally biased region" description="Basic and acidic residues" evidence="3">
    <location>
        <begin position="840"/>
        <end position="855"/>
    </location>
</feature>
<dbReference type="InterPro" id="IPR036964">
    <property type="entry name" value="RASGEF_cat_dom_sf"/>
</dbReference>
<dbReference type="PANTHER" id="PTHR23113:SF348">
    <property type="entry name" value="GUANYL-NUCLEOTIDE EXCHANGE FACTOR RASGEF, PUTATIVE (AFU_ORTHOLOGUE AFUA_1G04700)-RELATED"/>
    <property type="match status" value="1"/>
</dbReference>
<feature type="region of interest" description="Disordered" evidence="3">
    <location>
        <begin position="715"/>
        <end position="794"/>
    </location>
</feature>
<dbReference type="Gene3D" id="1.20.870.10">
    <property type="entry name" value="Son of sevenless (SoS) protein Chain: S domain 1"/>
    <property type="match status" value="1"/>
</dbReference>
<name>A0A8H3BNI2_9AGAM</name>
<feature type="compositionally biased region" description="Low complexity" evidence="3">
    <location>
        <begin position="323"/>
        <end position="344"/>
    </location>
</feature>
<feature type="region of interest" description="Disordered" evidence="3">
    <location>
        <begin position="1"/>
        <end position="30"/>
    </location>
</feature>
<feature type="compositionally biased region" description="Polar residues" evidence="3">
    <location>
        <begin position="785"/>
        <end position="794"/>
    </location>
</feature>
<feature type="compositionally biased region" description="Polar residues" evidence="3">
    <location>
        <begin position="1"/>
        <end position="27"/>
    </location>
</feature>
<dbReference type="PROSITE" id="PS50009">
    <property type="entry name" value="RASGEF_CAT"/>
    <property type="match status" value="1"/>
</dbReference>
<dbReference type="PANTHER" id="PTHR23113">
    <property type="entry name" value="GUANINE NUCLEOTIDE EXCHANGE FACTOR"/>
    <property type="match status" value="1"/>
</dbReference>
<evidence type="ECO:0000313" key="7">
    <source>
        <dbReference type="Proteomes" id="UP000663841"/>
    </source>
</evidence>
<feature type="domain" description="Ras-GEF" evidence="4">
    <location>
        <begin position="1094"/>
        <end position="1331"/>
    </location>
</feature>
<evidence type="ECO:0000256" key="1">
    <source>
        <dbReference type="ARBA" id="ARBA00022658"/>
    </source>
</evidence>
<feature type="domain" description="N-terminal Ras-GEF" evidence="5">
    <location>
        <begin position="870"/>
        <end position="990"/>
    </location>
</feature>
<feature type="region of interest" description="Disordered" evidence="3">
    <location>
        <begin position="380"/>
        <end position="414"/>
    </location>
</feature>